<name>D3EP18_ATETH</name>
<dbReference type="HOGENOM" id="CLU_2205702_0_0_3"/>
<reference evidence="1 2" key="1">
    <citation type="journal article" date="2010" name="Nature">
        <title>Metabolic streamlining in an open-ocean nitrogen-fixing cyanobacterium.</title>
        <authorList>
            <person name="Tripp H.J."/>
            <person name="Bench S.R."/>
            <person name="Turk K.A."/>
            <person name="Foster R.A."/>
            <person name="Desany B.A."/>
            <person name="Niazi F."/>
            <person name="Affourtit J.P."/>
            <person name="Zehr J.P."/>
        </authorList>
    </citation>
    <scope>NUCLEOTIDE SEQUENCE [LARGE SCALE GENOMIC DNA]</scope>
    <source>
        <strain evidence="2">ALOHA</strain>
    </source>
</reference>
<keyword evidence="2" id="KW-1185">Reference proteome</keyword>
<evidence type="ECO:0000313" key="2">
    <source>
        <dbReference type="Proteomes" id="UP000001405"/>
    </source>
</evidence>
<dbReference type="AlphaFoldDB" id="D3EP18"/>
<dbReference type="OrthoDB" id="427934at2"/>
<sequence>MNWLLVWIISITSQFFITVIVVAQKTEELYTQHKKNPIADKVNLNKSSYQVGRITKVVSNEKGSILFIELPDKSELRFYYSGNSLIKNEQVLVYQKNGSHFLVEASNPKR</sequence>
<accession>D3EP18</accession>
<proteinExistence type="predicted"/>
<dbReference type="RefSeq" id="WP_012953883.1">
    <property type="nucleotide sequence ID" value="NC_013771.1"/>
</dbReference>
<dbReference type="KEGG" id="cyu:UCYN_04890"/>
<dbReference type="Proteomes" id="UP000001405">
    <property type="component" value="Chromosome"/>
</dbReference>
<evidence type="ECO:0000313" key="1">
    <source>
        <dbReference type="EMBL" id="ADB95218.1"/>
    </source>
</evidence>
<organism evidence="2">
    <name type="scientific">Atelocyanobacterium thalassa (isolate ALOHA)</name>
    <dbReference type="NCBI Taxonomy" id="1453429"/>
    <lineage>
        <taxon>Bacteria</taxon>
        <taxon>Bacillati</taxon>
        <taxon>Cyanobacteriota</taxon>
        <taxon>Cyanophyceae</taxon>
        <taxon>Oscillatoriophycideae</taxon>
        <taxon>Chroococcales</taxon>
        <taxon>Aphanothecaceae</taxon>
        <taxon>Candidatus Atelocyanobacterium</taxon>
        <taxon>Candidatus Atelocyanobacterium thalassae</taxon>
    </lineage>
</organism>
<gene>
    <name evidence="1" type="ordered locus">UCYN_04890</name>
</gene>
<protein>
    <submittedName>
        <fullName evidence="1">Uncharacterized protein</fullName>
    </submittedName>
</protein>
<dbReference type="EMBL" id="CP001842">
    <property type="protein sequence ID" value="ADB95218.1"/>
    <property type="molecule type" value="Genomic_DNA"/>
</dbReference>